<keyword evidence="7 8" id="KW-0472">Membrane</keyword>
<dbReference type="PANTHER" id="PTHR32063">
    <property type="match status" value="1"/>
</dbReference>
<gene>
    <name evidence="9" type="ORF">H9850_04675</name>
</gene>
<dbReference type="SUPFAM" id="SSF82866">
    <property type="entry name" value="Multidrug efflux transporter AcrB transmembrane domain"/>
    <property type="match status" value="2"/>
</dbReference>
<accession>A0A9D1WCM6</accession>
<evidence type="ECO:0000256" key="1">
    <source>
        <dbReference type="ARBA" id="ARBA00004429"/>
    </source>
</evidence>
<keyword evidence="3" id="KW-1003">Cell membrane</keyword>
<evidence type="ECO:0000256" key="8">
    <source>
        <dbReference type="SAM" id="Phobius"/>
    </source>
</evidence>
<dbReference type="FunFam" id="3.30.70.1430:FF:000001">
    <property type="entry name" value="Efflux pump membrane transporter"/>
    <property type="match status" value="1"/>
</dbReference>
<evidence type="ECO:0000313" key="10">
    <source>
        <dbReference type="Proteomes" id="UP000886829"/>
    </source>
</evidence>
<evidence type="ECO:0000256" key="7">
    <source>
        <dbReference type="ARBA" id="ARBA00023136"/>
    </source>
</evidence>
<name>A0A9D1WCM6_9GAMM</name>
<evidence type="ECO:0000256" key="2">
    <source>
        <dbReference type="ARBA" id="ARBA00022448"/>
    </source>
</evidence>
<reference evidence="9" key="2">
    <citation type="submission" date="2021-04" db="EMBL/GenBank/DDBJ databases">
        <authorList>
            <person name="Gilroy R."/>
        </authorList>
    </citation>
    <scope>NUCLEOTIDE SEQUENCE</scope>
    <source>
        <strain evidence="9">USASDec5-558</strain>
    </source>
</reference>
<feature type="transmembrane region" description="Helical" evidence="8">
    <location>
        <begin position="974"/>
        <end position="997"/>
    </location>
</feature>
<dbReference type="Gene3D" id="3.30.2090.10">
    <property type="entry name" value="Multidrug efflux transporter AcrB TolC docking domain, DN and DC subdomains"/>
    <property type="match status" value="2"/>
</dbReference>
<keyword evidence="4" id="KW-0997">Cell inner membrane</keyword>
<evidence type="ECO:0000256" key="5">
    <source>
        <dbReference type="ARBA" id="ARBA00022692"/>
    </source>
</evidence>
<dbReference type="SUPFAM" id="SSF82714">
    <property type="entry name" value="Multidrug efflux transporter AcrB TolC docking domain, DN and DC subdomains"/>
    <property type="match status" value="2"/>
</dbReference>
<evidence type="ECO:0000256" key="6">
    <source>
        <dbReference type="ARBA" id="ARBA00022989"/>
    </source>
</evidence>
<dbReference type="GO" id="GO:0005886">
    <property type="term" value="C:plasma membrane"/>
    <property type="evidence" value="ECO:0007669"/>
    <property type="project" value="UniProtKB-SubCell"/>
</dbReference>
<feature type="transmembrane region" description="Helical" evidence="8">
    <location>
        <begin position="588"/>
        <end position="606"/>
    </location>
</feature>
<keyword evidence="2" id="KW-0813">Transport</keyword>
<dbReference type="Gene3D" id="3.30.70.1430">
    <property type="entry name" value="Multidrug efflux transporter AcrB pore domain"/>
    <property type="match status" value="2"/>
</dbReference>
<sequence length="1100" mass="119947">MISKFFIDRPVAAWVVALMILIAGLICLPKMKIARFPEVAPPSISVSATYSGASAQTAENSIAQIIEQEMTGLDGLLYFSTTTTSDGSVRLRFSFDTSVDVDVAQMQVQNRLSAITTRLPEQVQRSGLRVRKVSDDTLQTIAFYTQNNSMSQEEIADFLVSVVQDPISRISGVGDVSVLGSEYAIRIWLNQDRLFQYKLTPADIVSAIESQNKQISVGQLGGLPALADQTINVTIKSRALLEDIEDFENILVKVTSEGASVYLRDVARVEMGRNSYTYFGNYNKSPMASLELSLTDGANAVEVATLVHNELERLRPLFPNHLDYAIPYDTVPFIKASLYEVGKTLLEALVLVSLVILIFLRDLRSTLIVSFTVPIVLSATVVVLYLCGYSINTLTMFAMVLAIGLLVDDAIVVVENVNRIMKDEQVGPYEAAVQSMKEITSALFGVGLVIVAVFTPMAFFSGATGNIYRQFSVTIVTAMLMSIMVAVIITPSLCATLLKDQRLNWRQRQALAGASASAAATASAVDTAGAVATDSPSASEAVTGSANVTGSASAPASTARKEGWFDRVFNLIFRGYLSLNHYCLRHKFYVLVVFMGICAGTVYLFTRIPSSFLPVEDQGVLSVRIILPPSSTMAQTARVGRDVENYFLEHEVDNISGILLSLGSAGSAARGQNAARANIRLTPWEQRVDPEDSAQAILDRAKRYFDDYSGAEVRMSLPASISGMGGSSGFLVYVQNVMGHDHEQFLEDVNQIVQTARSNPLLYNVISNAQADALQLDIKINDQRAGQFLLDPDTINRNLQIAWGGSYVNDFIDRGRIKRVYVQSDARFRSLPSDLNKLYFRNTEGKMVAFDTIGSIDWTYGPQKLERFNGISAISIQGDAAPSVSSGQAMDEIARIIEEHPGEYGYAWSGISYQEKITGSNQSMLFLISAVVVFLCLAALYESWTIPLAVILIVPIGIFGALLFVYLRGMSNDIYLQVGLLTTGGLSAKNAILIVEYAHQFRQQGRSLLKSAQEAASLRFRPIVMTSVAFLLGVLPLMRAQGAGAASQQSIGTGVFGGTVFATTLGLIMVPTFFVLISYIFQDHKRHHIKDPSTDAPAKP</sequence>
<dbReference type="InterPro" id="IPR027463">
    <property type="entry name" value="AcrB_DN_DC_subdom"/>
</dbReference>
<comment type="subcellular location">
    <subcellularLocation>
        <location evidence="1">Cell inner membrane</location>
        <topology evidence="1">Multi-pass membrane protein</topology>
    </subcellularLocation>
</comment>
<organism evidence="9 10">
    <name type="scientific">Candidatus Anaerobiospirillum pullistercoris</name>
    <dbReference type="NCBI Taxonomy" id="2838452"/>
    <lineage>
        <taxon>Bacteria</taxon>
        <taxon>Pseudomonadati</taxon>
        <taxon>Pseudomonadota</taxon>
        <taxon>Gammaproteobacteria</taxon>
        <taxon>Aeromonadales</taxon>
        <taxon>Succinivibrionaceae</taxon>
        <taxon>Anaerobiospirillum</taxon>
    </lineage>
</organism>
<dbReference type="Gene3D" id="3.30.70.1320">
    <property type="entry name" value="Multidrug efflux transporter AcrB pore domain like"/>
    <property type="match status" value="1"/>
</dbReference>
<dbReference type="NCBIfam" id="NF000282">
    <property type="entry name" value="RND_permease_1"/>
    <property type="match status" value="1"/>
</dbReference>
<dbReference type="Gene3D" id="3.30.70.1440">
    <property type="entry name" value="Multidrug efflux transporter AcrB pore domain"/>
    <property type="match status" value="1"/>
</dbReference>
<dbReference type="SUPFAM" id="SSF82693">
    <property type="entry name" value="Multidrug efflux transporter AcrB pore domain, PN1, PN2, PC1 and PC2 subdomains"/>
    <property type="match status" value="4"/>
</dbReference>
<dbReference type="Pfam" id="PF00873">
    <property type="entry name" value="ACR_tran"/>
    <property type="match status" value="2"/>
</dbReference>
<feature type="transmembrane region" description="Helical" evidence="8">
    <location>
        <begin position="12"/>
        <end position="31"/>
    </location>
</feature>
<feature type="transmembrane region" description="Helical" evidence="8">
    <location>
        <begin position="924"/>
        <end position="941"/>
    </location>
</feature>
<protein>
    <submittedName>
        <fullName evidence="9">Multidrug efflux RND transporter permease subunit</fullName>
    </submittedName>
</protein>
<dbReference type="GO" id="GO:0042910">
    <property type="term" value="F:xenobiotic transmembrane transporter activity"/>
    <property type="evidence" value="ECO:0007669"/>
    <property type="project" value="TreeGrafter"/>
</dbReference>
<dbReference type="PRINTS" id="PR00702">
    <property type="entry name" value="ACRIFLAVINRP"/>
</dbReference>
<feature type="transmembrane region" description="Helical" evidence="8">
    <location>
        <begin position="341"/>
        <end position="360"/>
    </location>
</feature>
<feature type="transmembrane region" description="Helical" evidence="8">
    <location>
        <begin position="439"/>
        <end position="459"/>
    </location>
</feature>
<keyword evidence="5 8" id="KW-0812">Transmembrane</keyword>
<feature type="transmembrane region" description="Helical" evidence="8">
    <location>
        <begin position="948"/>
        <end position="968"/>
    </location>
</feature>
<evidence type="ECO:0000256" key="3">
    <source>
        <dbReference type="ARBA" id="ARBA00022475"/>
    </source>
</evidence>
<dbReference type="EMBL" id="DXEV01000090">
    <property type="protein sequence ID" value="HIX56751.1"/>
    <property type="molecule type" value="Genomic_DNA"/>
</dbReference>
<evidence type="ECO:0000256" key="4">
    <source>
        <dbReference type="ARBA" id="ARBA00022519"/>
    </source>
</evidence>
<feature type="transmembrane region" description="Helical" evidence="8">
    <location>
        <begin position="367"/>
        <end position="391"/>
    </location>
</feature>
<proteinExistence type="predicted"/>
<keyword evidence="6 8" id="KW-1133">Transmembrane helix</keyword>
<feature type="transmembrane region" description="Helical" evidence="8">
    <location>
        <begin position="1058"/>
        <end position="1081"/>
    </location>
</feature>
<feature type="transmembrane region" description="Helical" evidence="8">
    <location>
        <begin position="471"/>
        <end position="498"/>
    </location>
</feature>
<dbReference type="Gene3D" id="1.20.1640.10">
    <property type="entry name" value="Multidrug efflux transporter AcrB transmembrane domain"/>
    <property type="match status" value="2"/>
</dbReference>
<feature type="transmembrane region" description="Helical" evidence="8">
    <location>
        <begin position="397"/>
        <end position="418"/>
    </location>
</feature>
<feature type="transmembrane region" description="Helical" evidence="8">
    <location>
        <begin position="1018"/>
        <end position="1038"/>
    </location>
</feature>
<evidence type="ECO:0000313" key="9">
    <source>
        <dbReference type="EMBL" id="HIX56751.1"/>
    </source>
</evidence>
<dbReference type="FunFam" id="1.20.1640.10:FF:000001">
    <property type="entry name" value="Efflux pump membrane transporter"/>
    <property type="match status" value="1"/>
</dbReference>
<reference evidence="9" key="1">
    <citation type="journal article" date="2021" name="PeerJ">
        <title>Extensive microbial diversity within the chicken gut microbiome revealed by metagenomics and culture.</title>
        <authorList>
            <person name="Gilroy R."/>
            <person name="Ravi A."/>
            <person name="Getino M."/>
            <person name="Pursley I."/>
            <person name="Horton D.L."/>
            <person name="Alikhan N.F."/>
            <person name="Baker D."/>
            <person name="Gharbi K."/>
            <person name="Hall N."/>
            <person name="Watson M."/>
            <person name="Adriaenssens E.M."/>
            <person name="Foster-Nyarko E."/>
            <person name="Jarju S."/>
            <person name="Secka A."/>
            <person name="Antonio M."/>
            <person name="Oren A."/>
            <person name="Chaudhuri R.R."/>
            <person name="La Ragione R."/>
            <person name="Hildebrand F."/>
            <person name="Pallen M.J."/>
        </authorList>
    </citation>
    <scope>NUCLEOTIDE SEQUENCE</scope>
    <source>
        <strain evidence="9">USASDec5-558</strain>
    </source>
</reference>
<dbReference type="Proteomes" id="UP000886829">
    <property type="component" value="Unassembled WGS sequence"/>
</dbReference>
<dbReference type="InterPro" id="IPR001036">
    <property type="entry name" value="Acrflvin-R"/>
</dbReference>
<dbReference type="AlphaFoldDB" id="A0A9D1WCM6"/>
<comment type="caution">
    <text evidence="9">The sequence shown here is derived from an EMBL/GenBank/DDBJ whole genome shotgun (WGS) entry which is preliminary data.</text>
</comment>
<dbReference type="PANTHER" id="PTHR32063:SF13">
    <property type="entry name" value="MULTIDRUG EFFLUX PUMP SUBUNIT ACRB-RELATED"/>
    <property type="match status" value="1"/>
</dbReference>